<dbReference type="InterPro" id="IPR014054">
    <property type="entry name" value="Phage_regulatory_Rha"/>
</dbReference>
<dbReference type="GO" id="GO:0003677">
    <property type="term" value="F:DNA binding"/>
    <property type="evidence" value="ECO:0007669"/>
    <property type="project" value="InterPro"/>
</dbReference>
<feature type="domain" description="Antirepressor protein C-terminal" evidence="1">
    <location>
        <begin position="149"/>
        <end position="228"/>
    </location>
</feature>
<organism evidence="2">
    <name type="scientific">termite gut metagenome</name>
    <dbReference type="NCBI Taxonomy" id="433724"/>
    <lineage>
        <taxon>unclassified sequences</taxon>
        <taxon>metagenomes</taxon>
        <taxon>organismal metagenomes</taxon>
    </lineage>
</organism>
<comment type="caution">
    <text evidence="2">The sequence shown here is derived from an EMBL/GenBank/DDBJ whole genome shotgun (WGS) entry which is preliminary data.</text>
</comment>
<accession>A0A5J4SR59</accession>
<evidence type="ECO:0000313" key="2">
    <source>
        <dbReference type="EMBL" id="KAA6348644.1"/>
    </source>
</evidence>
<evidence type="ECO:0000259" key="1">
    <source>
        <dbReference type="Pfam" id="PF03374"/>
    </source>
</evidence>
<sequence>MNELVFKSDKGTPITSSLLVAEKFGKHHYHVMDAIKNIINSHEKSCQFYVLSNYVDLSGKENPMYIMNRDGFSLLVMGFTGKDALDFKIAFINAFNKMEEMIKTGGFQMPQTFSEALRLLADKVEQVEVEHTKRIEAENTVGLLVHIGKTYTATELAKELGFSSAIELNKRLAELKIQYKQNGTWVLYSNYAELGWTSTKEEILPNGNIKYNRHFTGVGREALLKIFNARRMAS</sequence>
<dbReference type="EMBL" id="SNRY01000063">
    <property type="protein sequence ID" value="KAA6348644.1"/>
    <property type="molecule type" value="Genomic_DNA"/>
</dbReference>
<name>A0A5J4SR59_9ZZZZ</name>
<proteinExistence type="predicted"/>
<dbReference type="NCBIfam" id="TIGR02681">
    <property type="entry name" value="phage_pRha"/>
    <property type="match status" value="1"/>
</dbReference>
<reference evidence="2" key="1">
    <citation type="submission" date="2019-03" db="EMBL/GenBank/DDBJ databases">
        <title>Single cell metagenomics reveals metabolic interactions within the superorganism composed of flagellate Streblomastix strix and complex community of Bacteroidetes bacteria on its surface.</title>
        <authorList>
            <person name="Treitli S.C."/>
            <person name="Kolisko M."/>
            <person name="Husnik F."/>
            <person name="Keeling P."/>
            <person name="Hampl V."/>
        </authorList>
    </citation>
    <scope>NUCLEOTIDE SEQUENCE</scope>
    <source>
        <strain evidence="2">STM</strain>
    </source>
</reference>
<dbReference type="Pfam" id="PF09669">
    <property type="entry name" value="Phage_pRha"/>
    <property type="match status" value="1"/>
</dbReference>
<dbReference type="InterPro" id="IPR005039">
    <property type="entry name" value="Ant_C"/>
</dbReference>
<dbReference type="Pfam" id="PF03374">
    <property type="entry name" value="ANT"/>
    <property type="match status" value="1"/>
</dbReference>
<protein>
    <recommendedName>
        <fullName evidence="1">Antirepressor protein C-terminal domain-containing protein</fullName>
    </recommendedName>
</protein>
<gene>
    <name evidence="2" type="ORF">EZS27_003877</name>
</gene>
<dbReference type="AlphaFoldDB" id="A0A5J4SR59"/>